<dbReference type="AlphaFoldDB" id="A0A1Y0IQM4"/>
<dbReference type="KEGG" id="tum:CBW65_11925"/>
<keyword evidence="1" id="KW-0812">Transmembrane</keyword>
<reference evidence="3" key="1">
    <citation type="submission" date="2017-05" db="EMBL/GenBank/DDBJ databases">
        <authorList>
            <person name="Sung H."/>
        </authorList>
    </citation>
    <scope>NUCLEOTIDE SEQUENCE [LARGE SCALE GENOMIC DNA]</scope>
    <source>
        <strain evidence="3">AR23208</strain>
    </source>
</reference>
<proteinExistence type="predicted"/>
<dbReference type="EMBL" id="CP021434">
    <property type="protein sequence ID" value="ARU61644.1"/>
    <property type="molecule type" value="Genomic_DNA"/>
</dbReference>
<keyword evidence="1" id="KW-0472">Membrane</keyword>
<name>A0A1Y0IQM4_9BACL</name>
<keyword evidence="3" id="KW-1185">Reference proteome</keyword>
<organism evidence="2 3">
    <name type="scientific">Tumebacillus avium</name>
    <dbReference type="NCBI Taxonomy" id="1903704"/>
    <lineage>
        <taxon>Bacteria</taxon>
        <taxon>Bacillati</taxon>
        <taxon>Bacillota</taxon>
        <taxon>Bacilli</taxon>
        <taxon>Bacillales</taxon>
        <taxon>Alicyclobacillaceae</taxon>
        <taxon>Tumebacillus</taxon>
    </lineage>
</organism>
<keyword evidence="1" id="KW-1133">Transmembrane helix</keyword>
<protein>
    <submittedName>
        <fullName evidence="2">Uncharacterized protein</fullName>
    </submittedName>
</protein>
<evidence type="ECO:0000313" key="3">
    <source>
        <dbReference type="Proteomes" id="UP000195437"/>
    </source>
</evidence>
<dbReference type="OrthoDB" id="2382397at2"/>
<gene>
    <name evidence="2" type="ORF">CBW65_11925</name>
</gene>
<evidence type="ECO:0000256" key="1">
    <source>
        <dbReference type="SAM" id="Phobius"/>
    </source>
</evidence>
<feature type="transmembrane region" description="Helical" evidence="1">
    <location>
        <begin position="38"/>
        <end position="58"/>
    </location>
</feature>
<evidence type="ECO:0000313" key="2">
    <source>
        <dbReference type="EMBL" id="ARU61644.1"/>
    </source>
</evidence>
<sequence length="76" mass="8938">MNERRRSKLGRLLAFLSFLLLVVGTTFAVRIKWQGGTLPYWLMGLTGYAWIFCAFLLINNVARKFSRRKPYQKPQK</sequence>
<dbReference type="RefSeq" id="WP_087457023.1">
    <property type="nucleotide sequence ID" value="NZ_CP021434.1"/>
</dbReference>
<accession>A0A1Y0IQM4</accession>
<dbReference type="Proteomes" id="UP000195437">
    <property type="component" value="Chromosome"/>
</dbReference>